<evidence type="ECO:0000256" key="10">
    <source>
        <dbReference type="SAM" id="MobiDB-lite"/>
    </source>
</evidence>
<organism evidence="11 12">
    <name type="scientific">Sporichthya brevicatena</name>
    <dbReference type="NCBI Taxonomy" id="171442"/>
    <lineage>
        <taxon>Bacteria</taxon>
        <taxon>Bacillati</taxon>
        <taxon>Actinomycetota</taxon>
        <taxon>Actinomycetes</taxon>
        <taxon>Sporichthyales</taxon>
        <taxon>Sporichthyaceae</taxon>
        <taxon>Sporichthya</taxon>
    </lineage>
</organism>
<dbReference type="PANTHER" id="PTHR33909">
    <property type="entry name" value="SEC TRANSLOCON ACCESSORY COMPLEX SUBUNIT YAJC"/>
    <property type="match status" value="1"/>
</dbReference>
<comment type="subcellular location">
    <subcellularLocation>
        <location evidence="1">Cell membrane</location>
        <topology evidence="1">Single-pass membrane protein</topology>
    </subcellularLocation>
</comment>
<comment type="caution">
    <text evidence="11">The sequence shown here is derived from an EMBL/GenBank/DDBJ whole genome shotgun (WGS) entry which is preliminary data.</text>
</comment>
<evidence type="ECO:0000256" key="6">
    <source>
        <dbReference type="ARBA" id="ARBA00022927"/>
    </source>
</evidence>
<accession>A0ABN1H0T3</accession>
<sequence>MELILPFLLIFAAFYLLILGPRRAQARRAADLEKNLRPGVELITTAGVFGTVTRIDEEEVRLEIAPGVEIRLLKGAIGKILDPDAGADGSASTALPGEKTDESGSGSGPSSSH</sequence>
<evidence type="ECO:0000313" key="12">
    <source>
        <dbReference type="Proteomes" id="UP001500957"/>
    </source>
</evidence>
<gene>
    <name evidence="11" type="ORF">GCM10009547_31330</name>
</gene>
<keyword evidence="6" id="KW-0653">Protein transport</keyword>
<evidence type="ECO:0000256" key="3">
    <source>
        <dbReference type="ARBA" id="ARBA00022448"/>
    </source>
</evidence>
<keyword evidence="4" id="KW-1003">Cell membrane</keyword>
<dbReference type="RefSeq" id="WP_344606391.1">
    <property type="nucleotide sequence ID" value="NZ_BAAAHE010000026.1"/>
</dbReference>
<dbReference type="NCBIfam" id="TIGR00739">
    <property type="entry name" value="yajC"/>
    <property type="match status" value="1"/>
</dbReference>
<name>A0ABN1H0T3_9ACTN</name>
<evidence type="ECO:0000256" key="4">
    <source>
        <dbReference type="ARBA" id="ARBA00022475"/>
    </source>
</evidence>
<keyword evidence="7" id="KW-1133">Transmembrane helix</keyword>
<evidence type="ECO:0000256" key="7">
    <source>
        <dbReference type="ARBA" id="ARBA00022989"/>
    </source>
</evidence>
<evidence type="ECO:0000256" key="9">
    <source>
        <dbReference type="ARBA" id="ARBA00023136"/>
    </source>
</evidence>
<evidence type="ECO:0000256" key="2">
    <source>
        <dbReference type="ARBA" id="ARBA00006742"/>
    </source>
</evidence>
<dbReference type="SMART" id="SM01323">
    <property type="entry name" value="YajC"/>
    <property type="match status" value="1"/>
</dbReference>
<proteinExistence type="inferred from homology"/>
<keyword evidence="3" id="KW-0813">Transport</keyword>
<dbReference type="PANTHER" id="PTHR33909:SF1">
    <property type="entry name" value="SEC TRANSLOCON ACCESSORY COMPLEX SUBUNIT YAJC"/>
    <property type="match status" value="1"/>
</dbReference>
<evidence type="ECO:0000313" key="11">
    <source>
        <dbReference type="EMBL" id="GAA0625755.1"/>
    </source>
</evidence>
<reference evidence="11 12" key="1">
    <citation type="journal article" date="2019" name="Int. J. Syst. Evol. Microbiol.">
        <title>The Global Catalogue of Microorganisms (GCM) 10K type strain sequencing project: providing services to taxonomists for standard genome sequencing and annotation.</title>
        <authorList>
            <consortium name="The Broad Institute Genomics Platform"/>
            <consortium name="The Broad Institute Genome Sequencing Center for Infectious Disease"/>
            <person name="Wu L."/>
            <person name="Ma J."/>
        </authorList>
    </citation>
    <scope>NUCLEOTIDE SEQUENCE [LARGE SCALE GENOMIC DNA]</scope>
    <source>
        <strain evidence="11 12">JCM 10671</strain>
    </source>
</reference>
<dbReference type="InterPro" id="IPR003849">
    <property type="entry name" value="Preprotein_translocase_YajC"/>
</dbReference>
<keyword evidence="12" id="KW-1185">Reference proteome</keyword>
<evidence type="ECO:0000256" key="1">
    <source>
        <dbReference type="ARBA" id="ARBA00004162"/>
    </source>
</evidence>
<protein>
    <recommendedName>
        <fullName evidence="13">Preprotein translocase subunit YajC</fullName>
    </recommendedName>
</protein>
<dbReference type="PRINTS" id="PR01853">
    <property type="entry name" value="YAJCTRNLCASE"/>
</dbReference>
<keyword evidence="9" id="KW-0472">Membrane</keyword>
<dbReference type="Pfam" id="PF02699">
    <property type="entry name" value="YajC"/>
    <property type="match status" value="1"/>
</dbReference>
<dbReference type="Proteomes" id="UP001500957">
    <property type="component" value="Unassembled WGS sequence"/>
</dbReference>
<keyword evidence="8" id="KW-0811">Translocation</keyword>
<dbReference type="EMBL" id="BAAAHE010000026">
    <property type="protein sequence ID" value="GAA0625755.1"/>
    <property type="molecule type" value="Genomic_DNA"/>
</dbReference>
<feature type="region of interest" description="Disordered" evidence="10">
    <location>
        <begin position="83"/>
        <end position="113"/>
    </location>
</feature>
<keyword evidence="5" id="KW-0812">Transmembrane</keyword>
<evidence type="ECO:0008006" key="13">
    <source>
        <dbReference type="Google" id="ProtNLM"/>
    </source>
</evidence>
<evidence type="ECO:0000256" key="8">
    <source>
        <dbReference type="ARBA" id="ARBA00023010"/>
    </source>
</evidence>
<evidence type="ECO:0000256" key="5">
    <source>
        <dbReference type="ARBA" id="ARBA00022692"/>
    </source>
</evidence>
<comment type="similarity">
    <text evidence="2">Belongs to the YajC family.</text>
</comment>